<comment type="caution">
    <text evidence="5">The sequence shown here is derived from an EMBL/GenBank/DDBJ whole genome shotgun (WGS) entry which is preliminary data.</text>
</comment>
<feature type="domain" description="HTH araC/xylS-type" evidence="4">
    <location>
        <begin position="173"/>
        <end position="262"/>
    </location>
</feature>
<dbReference type="InterPro" id="IPR018060">
    <property type="entry name" value="HTH_AraC"/>
</dbReference>
<evidence type="ECO:0000256" key="1">
    <source>
        <dbReference type="ARBA" id="ARBA00023015"/>
    </source>
</evidence>
<proteinExistence type="predicted"/>
<keyword evidence="2" id="KW-0238">DNA-binding</keyword>
<dbReference type="PANTHER" id="PTHR46796:SF13">
    <property type="entry name" value="HTH-TYPE TRANSCRIPTIONAL ACTIVATOR RHAS"/>
    <property type="match status" value="1"/>
</dbReference>
<gene>
    <name evidence="5" type="ORF">LZZ85_02105</name>
</gene>
<evidence type="ECO:0000256" key="3">
    <source>
        <dbReference type="ARBA" id="ARBA00023163"/>
    </source>
</evidence>
<organism evidence="5 6">
    <name type="scientific">Terrimonas ginsenosidimutans</name>
    <dbReference type="NCBI Taxonomy" id="2908004"/>
    <lineage>
        <taxon>Bacteria</taxon>
        <taxon>Pseudomonadati</taxon>
        <taxon>Bacteroidota</taxon>
        <taxon>Chitinophagia</taxon>
        <taxon>Chitinophagales</taxon>
        <taxon>Chitinophagaceae</taxon>
        <taxon>Terrimonas</taxon>
    </lineage>
</organism>
<reference evidence="5" key="1">
    <citation type="submission" date="2022-01" db="EMBL/GenBank/DDBJ databases">
        <authorList>
            <person name="Jo J.-H."/>
            <person name="Im W.-T."/>
        </authorList>
    </citation>
    <scope>NUCLEOTIDE SEQUENCE</scope>
    <source>
        <strain evidence="5">NA20</strain>
    </source>
</reference>
<sequence>MQHIEFFHTDHFENNYFRIPPPSNLSPYIDFFWETRFDELWDQYPRGFSDAQFANIGYTYLVNLGTPFTMQVNDQRFEMKTDGFLPRYNAIECFHKRNNRLFGIKFRVSPIAFQKDVDFSEYHGYIFPLSYLIDPQVISDIKKAASFEDRVHVASRHFLALLADYDGPLHPVNKVSSILDSCFQNNLFTVTVEQLAAQHGVSSRTLQRYFETFTGISSKQALQIMRIRKATTHLVHSPETFDHALYGYYDHSHFYKHLRQFLEKNTLKNDRPYIKLLEKLHRSAMV</sequence>
<dbReference type="Gene3D" id="1.10.10.60">
    <property type="entry name" value="Homeodomain-like"/>
    <property type="match status" value="1"/>
</dbReference>
<evidence type="ECO:0000313" key="5">
    <source>
        <dbReference type="EMBL" id="MCG2613046.1"/>
    </source>
</evidence>
<dbReference type="InterPro" id="IPR050204">
    <property type="entry name" value="AraC_XylS_family_regulators"/>
</dbReference>
<evidence type="ECO:0000256" key="2">
    <source>
        <dbReference type="ARBA" id="ARBA00023125"/>
    </source>
</evidence>
<accession>A0ABS9KL62</accession>
<keyword evidence="3" id="KW-0804">Transcription</keyword>
<dbReference type="RefSeq" id="WP_237868271.1">
    <property type="nucleotide sequence ID" value="NZ_JAKLTR010000001.1"/>
</dbReference>
<dbReference type="SMART" id="SM00342">
    <property type="entry name" value="HTH_ARAC"/>
    <property type="match status" value="1"/>
</dbReference>
<keyword evidence="1" id="KW-0805">Transcription regulation</keyword>
<dbReference type="PROSITE" id="PS01124">
    <property type="entry name" value="HTH_ARAC_FAMILY_2"/>
    <property type="match status" value="1"/>
</dbReference>
<dbReference type="PANTHER" id="PTHR46796">
    <property type="entry name" value="HTH-TYPE TRANSCRIPTIONAL ACTIVATOR RHAS-RELATED"/>
    <property type="match status" value="1"/>
</dbReference>
<protein>
    <submittedName>
        <fullName evidence="5">Helix-turn-helix domain-containing protein</fullName>
    </submittedName>
</protein>
<name>A0ABS9KL62_9BACT</name>
<dbReference type="EMBL" id="JAKLTR010000001">
    <property type="protein sequence ID" value="MCG2613046.1"/>
    <property type="molecule type" value="Genomic_DNA"/>
</dbReference>
<keyword evidence="6" id="KW-1185">Reference proteome</keyword>
<dbReference type="Proteomes" id="UP001165367">
    <property type="component" value="Unassembled WGS sequence"/>
</dbReference>
<dbReference type="Pfam" id="PF12833">
    <property type="entry name" value="HTH_18"/>
    <property type="match status" value="1"/>
</dbReference>
<evidence type="ECO:0000259" key="4">
    <source>
        <dbReference type="PROSITE" id="PS01124"/>
    </source>
</evidence>
<evidence type="ECO:0000313" key="6">
    <source>
        <dbReference type="Proteomes" id="UP001165367"/>
    </source>
</evidence>